<dbReference type="InterPro" id="IPR051534">
    <property type="entry name" value="CBASS_pafABC_assoc_protein"/>
</dbReference>
<dbReference type="InterPro" id="IPR057727">
    <property type="entry name" value="WCX_dom"/>
</dbReference>
<dbReference type="EMBL" id="BMOD01000007">
    <property type="protein sequence ID" value="GGJ36841.1"/>
    <property type="molecule type" value="Genomic_DNA"/>
</dbReference>
<reference evidence="4" key="1">
    <citation type="journal article" date="2019" name="Int. J. Syst. Evol. Microbiol.">
        <title>The Global Catalogue of Microorganisms (GCM) 10K type strain sequencing project: providing services to taxonomists for standard genome sequencing and annotation.</title>
        <authorList>
            <consortium name="The Broad Institute Genomics Platform"/>
            <consortium name="The Broad Institute Genome Sequencing Center for Infectious Disease"/>
            <person name="Wu L."/>
            <person name="Ma J."/>
        </authorList>
    </citation>
    <scope>NUCLEOTIDE SEQUENCE [LARGE SCALE GENOMIC DNA]</scope>
    <source>
        <strain evidence="4">JCM 14370</strain>
    </source>
</reference>
<dbReference type="PANTHER" id="PTHR34580">
    <property type="match status" value="1"/>
</dbReference>
<dbReference type="PANTHER" id="PTHR34580:SF1">
    <property type="entry name" value="PROTEIN PAFC"/>
    <property type="match status" value="1"/>
</dbReference>
<dbReference type="InterPro" id="IPR026881">
    <property type="entry name" value="WYL_dom"/>
</dbReference>
<keyword evidence="3" id="KW-0238">DNA-binding</keyword>
<proteinExistence type="predicted"/>
<keyword evidence="4" id="KW-1185">Reference proteome</keyword>
<dbReference type="RefSeq" id="WP_189002885.1">
    <property type="nucleotide sequence ID" value="NZ_BMOD01000007.1"/>
</dbReference>
<evidence type="ECO:0000313" key="3">
    <source>
        <dbReference type="EMBL" id="GGJ36841.1"/>
    </source>
</evidence>
<dbReference type="GO" id="GO:0003677">
    <property type="term" value="F:DNA binding"/>
    <property type="evidence" value="ECO:0007669"/>
    <property type="project" value="UniProtKB-KW"/>
</dbReference>
<sequence length="336" mass="39184">MNLSGRTIHKSERLMRILEILKHTALSSHELRKRLGLPETQIRTLQRDLELLLERDDLVRRTDGRYTARDRKPAPLNPAEALAAYSAARLLFHHASEYNEHYLTTLEKLTCNLPEPVRKVAEQMNQQFSERPNRRQSRSLEHCSMAWLESRWLKFDYHAPSTGKNRTVELAICFIEINPHNRSAYAIGFERTSKKPSIRVFKVSRMRSTLVLNEPCEIPEDFSAMGFMQHAWGVSVGDPQKLVLRFRPEARERLLEENLEARSDRFELLEDGHTCVELTVANVWEVVPWIKGWGAWVRLEEPAFLRDELIKQLQEALQYYSGFEPQIQVLSEVRGV</sequence>
<feature type="domain" description="WYL" evidence="1">
    <location>
        <begin position="140"/>
        <end position="208"/>
    </location>
</feature>
<evidence type="ECO:0000313" key="4">
    <source>
        <dbReference type="Proteomes" id="UP000632222"/>
    </source>
</evidence>
<protein>
    <submittedName>
        <fullName evidence="3">DNA-binding transcriptional regulator</fullName>
    </submittedName>
</protein>
<gene>
    <name evidence="3" type="ORF">GCM10008938_23620</name>
</gene>
<accession>A0ABQ2CZN0</accession>
<comment type="caution">
    <text evidence="3">The sequence shown here is derived from an EMBL/GenBank/DDBJ whole genome shotgun (WGS) entry which is preliminary data.</text>
</comment>
<name>A0ABQ2CZN0_9DEIO</name>
<dbReference type="Pfam" id="PF25583">
    <property type="entry name" value="WCX"/>
    <property type="match status" value="1"/>
</dbReference>
<evidence type="ECO:0000259" key="2">
    <source>
        <dbReference type="Pfam" id="PF25583"/>
    </source>
</evidence>
<feature type="domain" description="WCX" evidence="2">
    <location>
        <begin position="239"/>
        <end position="317"/>
    </location>
</feature>
<organism evidence="3 4">
    <name type="scientific">Deinococcus roseus</name>
    <dbReference type="NCBI Taxonomy" id="392414"/>
    <lineage>
        <taxon>Bacteria</taxon>
        <taxon>Thermotogati</taxon>
        <taxon>Deinococcota</taxon>
        <taxon>Deinococci</taxon>
        <taxon>Deinococcales</taxon>
        <taxon>Deinococcaceae</taxon>
        <taxon>Deinococcus</taxon>
    </lineage>
</organism>
<dbReference type="Proteomes" id="UP000632222">
    <property type="component" value="Unassembled WGS sequence"/>
</dbReference>
<evidence type="ECO:0000259" key="1">
    <source>
        <dbReference type="Pfam" id="PF13280"/>
    </source>
</evidence>
<dbReference type="Pfam" id="PF13280">
    <property type="entry name" value="WYL"/>
    <property type="match status" value="1"/>
</dbReference>